<dbReference type="eggNOG" id="KOG2997">
    <property type="taxonomic scope" value="Eukaryota"/>
</dbReference>
<gene>
    <name evidence="4" type="ORF">SPPG_07854</name>
</gene>
<dbReference type="InterPro" id="IPR045464">
    <property type="entry name" value="Hrt3/FBXO9_C"/>
</dbReference>
<dbReference type="STRING" id="645134.A0A0L0H6Z6"/>
<keyword evidence="5" id="KW-1185">Reference proteome</keyword>
<name>A0A0L0H6Z6_SPIPD</name>
<keyword evidence="2" id="KW-0802">TPR repeat</keyword>
<dbReference type="PANTHER" id="PTHR12874:SF9">
    <property type="entry name" value="F-BOX ONLY PROTEIN 48"/>
    <property type="match status" value="1"/>
</dbReference>
<protein>
    <recommendedName>
        <fullName evidence="3">F-box protein Hrt3/FBXO9 C-terminal domain-containing protein</fullName>
    </recommendedName>
</protein>
<dbReference type="PANTHER" id="PTHR12874">
    <property type="entry name" value="F-BOX ONLY PROTEIN 48-RELATED"/>
    <property type="match status" value="1"/>
</dbReference>
<proteinExistence type="predicted"/>
<dbReference type="Gene3D" id="1.20.1280.50">
    <property type="match status" value="1"/>
</dbReference>
<dbReference type="InterPro" id="IPR019734">
    <property type="entry name" value="TPR_rpt"/>
</dbReference>
<dbReference type="FunCoup" id="A0A0L0H6Z6">
    <property type="interactions" value="59"/>
</dbReference>
<dbReference type="InterPro" id="IPR036047">
    <property type="entry name" value="F-box-like_dom_sf"/>
</dbReference>
<dbReference type="CDD" id="cd22089">
    <property type="entry name" value="F-box_FBXO9"/>
    <property type="match status" value="1"/>
</dbReference>
<dbReference type="SUPFAM" id="SSF81383">
    <property type="entry name" value="F-box domain"/>
    <property type="match status" value="1"/>
</dbReference>
<dbReference type="GO" id="GO:0019005">
    <property type="term" value="C:SCF ubiquitin ligase complex"/>
    <property type="evidence" value="ECO:0007669"/>
    <property type="project" value="TreeGrafter"/>
</dbReference>
<dbReference type="GeneID" id="27691040"/>
<dbReference type="GO" id="GO:0031146">
    <property type="term" value="P:SCF-dependent proteasomal ubiquitin-dependent protein catabolic process"/>
    <property type="evidence" value="ECO:0007669"/>
    <property type="project" value="TreeGrafter"/>
</dbReference>
<evidence type="ECO:0000256" key="1">
    <source>
        <dbReference type="ARBA" id="ARBA00022786"/>
    </source>
</evidence>
<dbReference type="Pfam" id="PF19270">
    <property type="entry name" value="FBO_C"/>
    <property type="match status" value="1"/>
</dbReference>
<dbReference type="AlphaFoldDB" id="A0A0L0H6Z6"/>
<dbReference type="VEuPathDB" id="FungiDB:SPPG_07854"/>
<keyword evidence="1" id="KW-0833">Ubl conjugation pathway</keyword>
<evidence type="ECO:0000259" key="3">
    <source>
        <dbReference type="Pfam" id="PF19270"/>
    </source>
</evidence>
<dbReference type="EMBL" id="KQ257467">
    <property type="protein sequence ID" value="KNC96641.1"/>
    <property type="molecule type" value="Genomic_DNA"/>
</dbReference>
<dbReference type="GO" id="GO:0005737">
    <property type="term" value="C:cytoplasm"/>
    <property type="evidence" value="ECO:0007669"/>
    <property type="project" value="TreeGrafter"/>
</dbReference>
<dbReference type="PROSITE" id="PS50005">
    <property type="entry name" value="TPR"/>
    <property type="match status" value="1"/>
</dbReference>
<dbReference type="OrthoDB" id="2117972at2759"/>
<feature type="repeat" description="TPR" evidence="2">
    <location>
        <begin position="104"/>
        <end position="137"/>
    </location>
</feature>
<feature type="domain" description="F-box protein Hrt3/FBXO9 C-terminal" evidence="3">
    <location>
        <begin position="280"/>
        <end position="411"/>
    </location>
</feature>
<dbReference type="RefSeq" id="XP_016604681.1">
    <property type="nucleotide sequence ID" value="XM_016756004.1"/>
</dbReference>
<dbReference type="InParanoid" id="A0A0L0H6Z6"/>
<dbReference type="OMA" id="RWNRLDF"/>
<accession>A0A0L0H6Z6</accession>
<evidence type="ECO:0000256" key="2">
    <source>
        <dbReference type="PROSITE-ProRule" id="PRU00339"/>
    </source>
</evidence>
<reference evidence="4 5" key="1">
    <citation type="submission" date="2009-08" db="EMBL/GenBank/DDBJ databases">
        <title>The Genome Sequence of Spizellomyces punctatus strain DAOM BR117.</title>
        <authorList>
            <consortium name="The Broad Institute Genome Sequencing Platform"/>
            <person name="Russ C."/>
            <person name="Cuomo C."/>
            <person name="Shea T."/>
            <person name="Young S.K."/>
            <person name="Zeng Q."/>
            <person name="Koehrsen M."/>
            <person name="Haas B."/>
            <person name="Borodovsky M."/>
            <person name="Guigo R."/>
            <person name="Alvarado L."/>
            <person name="Berlin A."/>
            <person name="Bochicchio J."/>
            <person name="Borenstein D."/>
            <person name="Chapman S."/>
            <person name="Chen Z."/>
            <person name="Engels R."/>
            <person name="Freedman E."/>
            <person name="Gellesch M."/>
            <person name="Goldberg J."/>
            <person name="Griggs A."/>
            <person name="Gujja S."/>
            <person name="Heiman D."/>
            <person name="Hepburn T."/>
            <person name="Howarth C."/>
            <person name="Jen D."/>
            <person name="Larson L."/>
            <person name="Lewis B."/>
            <person name="Mehta T."/>
            <person name="Park D."/>
            <person name="Pearson M."/>
            <person name="Roberts A."/>
            <person name="Saif S."/>
            <person name="Shenoy N."/>
            <person name="Sisk P."/>
            <person name="Stolte C."/>
            <person name="Sykes S."/>
            <person name="Thomson T."/>
            <person name="Walk T."/>
            <person name="White J."/>
            <person name="Yandava C."/>
            <person name="Burger G."/>
            <person name="Gray M.W."/>
            <person name="Holland P.W.H."/>
            <person name="King N."/>
            <person name="Lang F.B.F."/>
            <person name="Roger A.J."/>
            <person name="Ruiz-Trillo I."/>
            <person name="Lander E."/>
            <person name="Nusbaum C."/>
        </authorList>
    </citation>
    <scope>NUCLEOTIDE SEQUENCE [LARGE SCALE GENOMIC DNA]</scope>
    <source>
        <strain evidence="4 5">DAOM BR117</strain>
    </source>
</reference>
<dbReference type="Proteomes" id="UP000053201">
    <property type="component" value="Unassembled WGS sequence"/>
</dbReference>
<evidence type="ECO:0000313" key="5">
    <source>
        <dbReference type="Proteomes" id="UP000053201"/>
    </source>
</evidence>
<evidence type="ECO:0000313" key="4">
    <source>
        <dbReference type="EMBL" id="KNC96641.1"/>
    </source>
</evidence>
<organism evidence="4 5">
    <name type="scientific">Spizellomyces punctatus (strain DAOM BR117)</name>
    <dbReference type="NCBI Taxonomy" id="645134"/>
    <lineage>
        <taxon>Eukaryota</taxon>
        <taxon>Fungi</taxon>
        <taxon>Fungi incertae sedis</taxon>
        <taxon>Chytridiomycota</taxon>
        <taxon>Chytridiomycota incertae sedis</taxon>
        <taxon>Chytridiomycetes</taxon>
        <taxon>Spizellomycetales</taxon>
        <taxon>Spizellomycetaceae</taxon>
        <taxon>Spizellomyces</taxon>
    </lineage>
</organism>
<sequence length="444" mass="51146">MDLQIPVVEEELVDFRQKWREEVSAKVAAAPYSTTSPASLSDKALERTPNATLQKSAASVAPPLASSSFAAMPSVAVGKLTQSSLVESISEQGKELPSEAEDPSLEAYLLGTKYERMGNLSAALTSYRDAVRLDPHVEQRFRKMLLQPSHPIHTHQEKESDPNSEFYTYYDFHEHTHTTHNDHANEITDLVERFQALDVAFMPHILDRKITLAKLPSEIVTQIIHWALLLHGHDTFCSLSLVSRKMLLLCREQSVWRFVCEKVHYPGMGFRSVAEELPLYKGNWFNMWLDRPRLRRDGLYISRVNYVRTGEAQSFYAPVHLVTYYRYLRFFPHKVVCWTTTVEPAKAVQVLLSDEVLQKGSMSGEYLLSSNHLYLHMRAHDRPGVSFKCNLTLASSRRGKHNKLKWVEYWQERDSDSSYRSDVPTRTLRTFYFSKVRSYPRSLL</sequence>